<evidence type="ECO:0000313" key="4">
    <source>
        <dbReference type="Proteomes" id="UP000253383"/>
    </source>
</evidence>
<dbReference type="RefSeq" id="WP_114405142.1">
    <property type="nucleotide sequence ID" value="NZ_QOWE01000004.1"/>
</dbReference>
<keyword evidence="4" id="KW-1185">Reference proteome</keyword>
<organism evidence="3 4">
    <name type="scientific">Larkinella punicea</name>
    <dbReference type="NCBI Taxonomy" id="2315727"/>
    <lineage>
        <taxon>Bacteria</taxon>
        <taxon>Pseudomonadati</taxon>
        <taxon>Bacteroidota</taxon>
        <taxon>Cytophagia</taxon>
        <taxon>Cytophagales</taxon>
        <taxon>Spirosomataceae</taxon>
        <taxon>Larkinella</taxon>
    </lineage>
</organism>
<protein>
    <recommendedName>
        <fullName evidence="5">DUF5683 domain-containing protein</fullName>
    </recommendedName>
</protein>
<dbReference type="Proteomes" id="UP000253383">
    <property type="component" value="Unassembled WGS sequence"/>
</dbReference>
<feature type="chain" id="PRO_5016803214" description="DUF5683 domain-containing protein" evidence="2">
    <location>
        <begin position="20"/>
        <end position="173"/>
    </location>
</feature>
<dbReference type="PROSITE" id="PS51257">
    <property type="entry name" value="PROKAR_LIPOPROTEIN"/>
    <property type="match status" value="1"/>
</dbReference>
<keyword evidence="1" id="KW-1133">Transmembrane helix</keyword>
<sequence length="173" mass="19155">MRFFYVLLFCTLVVGVACAQRPADSTFYRPAAAVPAHLKPIERSYGSYFYGGKRLRSPNSLEIPFNELNDPIVNRHFRTYRTFVLAGQVVALVPLVYVLTRNKGTYTRSGDYWAVYFGSIGATLGLSIIGNSQARKAVTQYNRALAAARFGFSAQPLPGTTQTAFGISLARRL</sequence>
<feature type="transmembrane region" description="Helical" evidence="1">
    <location>
        <begin position="112"/>
        <end position="130"/>
    </location>
</feature>
<keyword evidence="2" id="KW-0732">Signal</keyword>
<comment type="caution">
    <text evidence="3">The sequence shown here is derived from an EMBL/GenBank/DDBJ whole genome shotgun (WGS) entry which is preliminary data.</text>
</comment>
<evidence type="ECO:0008006" key="5">
    <source>
        <dbReference type="Google" id="ProtNLM"/>
    </source>
</evidence>
<evidence type="ECO:0000313" key="3">
    <source>
        <dbReference type="EMBL" id="RCR70573.1"/>
    </source>
</evidence>
<evidence type="ECO:0000256" key="2">
    <source>
        <dbReference type="SAM" id="SignalP"/>
    </source>
</evidence>
<accession>A0A368JVF8</accession>
<feature type="transmembrane region" description="Helical" evidence="1">
    <location>
        <begin position="80"/>
        <end position="100"/>
    </location>
</feature>
<proteinExistence type="predicted"/>
<keyword evidence="1" id="KW-0472">Membrane</keyword>
<gene>
    <name evidence="3" type="ORF">DUE52_06400</name>
</gene>
<evidence type="ECO:0000256" key="1">
    <source>
        <dbReference type="SAM" id="Phobius"/>
    </source>
</evidence>
<dbReference type="OrthoDB" id="958875at2"/>
<dbReference type="EMBL" id="QOWE01000004">
    <property type="protein sequence ID" value="RCR70573.1"/>
    <property type="molecule type" value="Genomic_DNA"/>
</dbReference>
<keyword evidence="1" id="KW-0812">Transmembrane</keyword>
<reference evidence="3 4" key="1">
    <citation type="submission" date="2018-07" db="EMBL/GenBank/DDBJ databases">
        <title>Genome analysis of Larkinella rosea.</title>
        <authorList>
            <person name="Zhou Z."/>
            <person name="Wang G."/>
        </authorList>
    </citation>
    <scope>NUCLEOTIDE SEQUENCE [LARGE SCALE GENOMIC DNA]</scope>
    <source>
        <strain evidence="4">zzj9</strain>
    </source>
</reference>
<name>A0A368JVF8_9BACT</name>
<feature type="signal peptide" evidence="2">
    <location>
        <begin position="1"/>
        <end position="19"/>
    </location>
</feature>
<dbReference type="AlphaFoldDB" id="A0A368JVF8"/>